<organism evidence="7 8">
    <name type="scientific">Nakamurella alba</name>
    <dbReference type="NCBI Taxonomy" id="2665158"/>
    <lineage>
        <taxon>Bacteria</taxon>
        <taxon>Bacillati</taxon>
        <taxon>Actinomycetota</taxon>
        <taxon>Actinomycetes</taxon>
        <taxon>Nakamurellales</taxon>
        <taxon>Nakamurellaceae</taxon>
        <taxon>Nakamurella</taxon>
    </lineage>
</organism>
<keyword evidence="4 6" id="KW-1133">Transmembrane helix</keyword>
<dbReference type="GO" id="GO:0005886">
    <property type="term" value="C:plasma membrane"/>
    <property type="evidence" value="ECO:0007669"/>
    <property type="project" value="UniProtKB-SubCell"/>
</dbReference>
<gene>
    <name evidence="7" type="ORF">GIS00_12705</name>
</gene>
<evidence type="ECO:0000256" key="6">
    <source>
        <dbReference type="SAM" id="Phobius"/>
    </source>
</evidence>
<keyword evidence="2" id="KW-1003">Cell membrane</keyword>
<keyword evidence="5 6" id="KW-0472">Membrane</keyword>
<feature type="transmembrane region" description="Helical" evidence="6">
    <location>
        <begin position="12"/>
        <end position="30"/>
    </location>
</feature>
<dbReference type="AlphaFoldDB" id="A0A7K1FKY5"/>
<evidence type="ECO:0000256" key="1">
    <source>
        <dbReference type="ARBA" id="ARBA00004651"/>
    </source>
</evidence>
<dbReference type="InterPro" id="IPR020948">
    <property type="entry name" value="P_starv_induced_PsiE-like"/>
</dbReference>
<dbReference type="Proteomes" id="UP000460221">
    <property type="component" value="Unassembled WGS sequence"/>
</dbReference>
<accession>A0A7K1FKY5</accession>
<feature type="transmembrane region" description="Helical" evidence="6">
    <location>
        <begin position="82"/>
        <end position="99"/>
    </location>
</feature>
<proteinExistence type="predicted"/>
<evidence type="ECO:0000256" key="3">
    <source>
        <dbReference type="ARBA" id="ARBA00022692"/>
    </source>
</evidence>
<dbReference type="EMBL" id="WLYK01000005">
    <property type="protein sequence ID" value="MTD14801.1"/>
    <property type="molecule type" value="Genomic_DNA"/>
</dbReference>
<keyword evidence="8" id="KW-1185">Reference proteome</keyword>
<dbReference type="Pfam" id="PF06146">
    <property type="entry name" value="PsiE"/>
    <property type="match status" value="1"/>
</dbReference>
<evidence type="ECO:0000313" key="8">
    <source>
        <dbReference type="Proteomes" id="UP000460221"/>
    </source>
</evidence>
<sequence>MFAGDAANGNAAVAVLDLLLLIFIVVELLYAVRTTIARRELIAEPFLIVGIIASIKEIVVLSVKAAEDVGKGAEFSDSMREIAILGALVLVLGLTAWLLRRKEREPDEGRNADEEDAAKA</sequence>
<comment type="subcellular location">
    <subcellularLocation>
        <location evidence="1">Cell membrane</location>
        <topology evidence="1">Multi-pass membrane protein</topology>
    </subcellularLocation>
</comment>
<reference evidence="7 8" key="1">
    <citation type="submission" date="2019-11" db="EMBL/GenBank/DDBJ databases">
        <authorList>
            <person name="Jiang L.-Q."/>
        </authorList>
    </citation>
    <scope>NUCLEOTIDE SEQUENCE [LARGE SCALE GENOMIC DNA]</scope>
    <source>
        <strain evidence="7 8">YIM 132087</strain>
    </source>
</reference>
<evidence type="ECO:0000256" key="5">
    <source>
        <dbReference type="ARBA" id="ARBA00023136"/>
    </source>
</evidence>
<name>A0A7K1FKY5_9ACTN</name>
<evidence type="ECO:0000313" key="7">
    <source>
        <dbReference type="EMBL" id="MTD14801.1"/>
    </source>
</evidence>
<evidence type="ECO:0000256" key="2">
    <source>
        <dbReference type="ARBA" id="ARBA00022475"/>
    </source>
</evidence>
<keyword evidence="3 6" id="KW-0812">Transmembrane</keyword>
<evidence type="ECO:0008006" key="9">
    <source>
        <dbReference type="Google" id="ProtNLM"/>
    </source>
</evidence>
<protein>
    <recommendedName>
        <fullName evidence="9">Phosphate-starvation-inducible E-like protein</fullName>
    </recommendedName>
</protein>
<evidence type="ECO:0000256" key="4">
    <source>
        <dbReference type="ARBA" id="ARBA00022989"/>
    </source>
</evidence>
<feature type="transmembrane region" description="Helical" evidence="6">
    <location>
        <begin position="42"/>
        <end position="62"/>
    </location>
</feature>
<comment type="caution">
    <text evidence="7">The sequence shown here is derived from an EMBL/GenBank/DDBJ whole genome shotgun (WGS) entry which is preliminary data.</text>
</comment>